<gene>
    <name evidence="3" type="ORF">HHK36_031226</name>
</gene>
<protein>
    <recommendedName>
        <fullName evidence="2">DYW domain-containing protein</fullName>
    </recommendedName>
</protein>
<comment type="caution">
    <text evidence="3">The sequence shown here is derived from an EMBL/GenBank/DDBJ whole genome shotgun (WGS) entry which is preliminary data.</text>
</comment>
<evidence type="ECO:0000256" key="1">
    <source>
        <dbReference type="ARBA" id="ARBA00022737"/>
    </source>
</evidence>
<keyword evidence="4" id="KW-1185">Reference proteome</keyword>
<feature type="domain" description="DYW" evidence="2">
    <location>
        <begin position="194"/>
        <end position="244"/>
    </location>
</feature>
<dbReference type="EMBL" id="JABCRI010000024">
    <property type="protein sequence ID" value="KAF8377841.1"/>
    <property type="molecule type" value="Genomic_DNA"/>
</dbReference>
<evidence type="ECO:0000259" key="2">
    <source>
        <dbReference type="Pfam" id="PF14432"/>
    </source>
</evidence>
<name>A0A834Y964_TETSI</name>
<dbReference type="GO" id="GO:0003723">
    <property type="term" value="F:RNA binding"/>
    <property type="evidence" value="ECO:0007669"/>
    <property type="project" value="InterPro"/>
</dbReference>
<dbReference type="InterPro" id="IPR011990">
    <property type="entry name" value="TPR-like_helical_dom_sf"/>
</dbReference>
<dbReference type="Gene3D" id="1.25.40.10">
    <property type="entry name" value="Tetratricopeptide repeat domain"/>
    <property type="match status" value="2"/>
</dbReference>
<dbReference type="InterPro" id="IPR032867">
    <property type="entry name" value="DYW_dom"/>
</dbReference>
<dbReference type="PANTHER" id="PTHR47926:SF433">
    <property type="entry name" value="PENTATRICOPEPTIDE REPEAT-CONTAINING PROTEIN"/>
    <property type="match status" value="1"/>
</dbReference>
<dbReference type="Proteomes" id="UP000655225">
    <property type="component" value="Unassembled WGS sequence"/>
</dbReference>
<dbReference type="Pfam" id="PF01535">
    <property type="entry name" value="PPR"/>
    <property type="match status" value="2"/>
</dbReference>
<dbReference type="GO" id="GO:0008270">
    <property type="term" value="F:zinc ion binding"/>
    <property type="evidence" value="ECO:0007669"/>
    <property type="project" value="InterPro"/>
</dbReference>
<dbReference type="OrthoDB" id="665793at2759"/>
<organism evidence="3 4">
    <name type="scientific">Tetracentron sinense</name>
    <name type="common">Spur-leaf</name>
    <dbReference type="NCBI Taxonomy" id="13715"/>
    <lineage>
        <taxon>Eukaryota</taxon>
        <taxon>Viridiplantae</taxon>
        <taxon>Streptophyta</taxon>
        <taxon>Embryophyta</taxon>
        <taxon>Tracheophyta</taxon>
        <taxon>Spermatophyta</taxon>
        <taxon>Magnoliopsida</taxon>
        <taxon>Trochodendrales</taxon>
        <taxon>Trochodendraceae</taxon>
        <taxon>Tetracentron</taxon>
    </lineage>
</organism>
<accession>A0A834Y964</accession>
<dbReference type="AlphaFoldDB" id="A0A834Y964"/>
<sequence length="244" mass="27815">MAIRDKMRNGQYESTVHLFETMSRQASVSWNATISVYLLNDKFDLSQQLFDRMPERVLVSWNVMISGMATLMKRGRFSLGLCAFILNKGTKYLYSMDREHDITAMAQHHTCMIDLLGHAGRLEDAQVLMRNLPFELDAATWGALLGASRIHGDTKLNEEAAELIIEMGLIIQGCMFSFQTYMKLQVDGVALVRLIRVIKNLRVCEDCHNAIEHISKVVGRLIILRDSNRFHQFDKGSCSCGDHW</sequence>
<reference evidence="3 4" key="1">
    <citation type="submission" date="2020-04" db="EMBL/GenBank/DDBJ databases">
        <title>Plant Genome Project.</title>
        <authorList>
            <person name="Zhang R.-G."/>
        </authorList>
    </citation>
    <scope>NUCLEOTIDE SEQUENCE [LARGE SCALE GENOMIC DNA]</scope>
    <source>
        <strain evidence="3">YNK0</strain>
        <tissue evidence="3">Leaf</tissue>
    </source>
</reference>
<evidence type="ECO:0000313" key="3">
    <source>
        <dbReference type="EMBL" id="KAF8377841.1"/>
    </source>
</evidence>
<dbReference type="InterPro" id="IPR002885">
    <property type="entry name" value="PPR_rpt"/>
</dbReference>
<dbReference type="Pfam" id="PF14432">
    <property type="entry name" value="DYW_deaminase"/>
    <property type="match status" value="1"/>
</dbReference>
<proteinExistence type="predicted"/>
<dbReference type="InterPro" id="IPR046960">
    <property type="entry name" value="PPR_At4g14850-like_plant"/>
</dbReference>
<keyword evidence="1" id="KW-0677">Repeat</keyword>
<dbReference type="PANTHER" id="PTHR47926">
    <property type="entry name" value="PENTATRICOPEPTIDE REPEAT-CONTAINING PROTEIN"/>
    <property type="match status" value="1"/>
</dbReference>
<dbReference type="GO" id="GO:0009451">
    <property type="term" value="P:RNA modification"/>
    <property type="evidence" value="ECO:0007669"/>
    <property type="project" value="InterPro"/>
</dbReference>
<evidence type="ECO:0000313" key="4">
    <source>
        <dbReference type="Proteomes" id="UP000655225"/>
    </source>
</evidence>